<organism evidence="1 2">
    <name type="scientific">Bauhinia variegata</name>
    <name type="common">Purple orchid tree</name>
    <name type="synonym">Phanera variegata</name>
    <dbReference type="NCBI Taxonomy" id="167791"/>
    <lineage>
        <taxon>Eukaryota</taxon>
        <taxon>Viridiplantae</taxon>
        <taxon>Streptophyta</taxon>
        <taxon>Embryophyta</taxon>
        <taxon>Tracheophyta</taxon>
        <taxon>Spermatophyta</taxon>
        <taxon>Magnoliopsida</taxon>
        <taxon>eudicotyledons</taxon>
        <taxon>Gunneridae</taxon>
        <taxon>Pentapetalae</taxon>
        <taxon>rosids</taxon>
        <taxon>fabids</taxon>
        <taxon>Fabales</taxon>
        <taxon>Fabaceae</taxon>
        <taxon>Cercidoideae</taxon>
        <taxon>Cercideae</taxon>
        <taxon>Bauhiniinae</taxon>
        <taxon>Bauhinia</taxon>
    </lineage>
</organism>
<keyword evidence="2" id="KW-1185">Reference proteome</keyword>
<sequence length="481" mass="54246">MKEPSNNKITEKKVQLTSWKSHSDPSIGNFSVSLELPNIPEIYVWNVWNQEQPYWRSGPWNGSLFLGEEGMVSGNLSGFHIESENNGTFYLTYLFAKGYPYYGLIVLNPQGTLEVTMYQNKKEIISWNVQNSDCDIYGFCGAFGSCNSQASPICNCLRGFEPRNVNEWNKQNWTSGCVRRTPLECEKGKNDSESGKEDEFLKLQKTKVPDFLEQSSTFSEDRCRSQCLQNCSCIAYAYDPFISCMHWSGNLTDIVSFSKGEINLYIRVANSELGDHTDSDRDLRVIVTVPLLVGIVIVTACACLLRRCAKHSGGKNHGNQKHVELDDLPLLKLEELATATNNFHSANMLGEGGFGPVYKGVLEGEQEIAVKRLSNASGQGLEEFMNEAWRFWNEGRIMTLIDPEMSYSMCDRDQIMRCIHIGLLCVQELARKRPSMSTVLGMLYSEIENLPPPKEVGFLQKQQVRGRSSSNSVTFTEIQGR</sequence>
<accession>A0ACB9KHE3</accession>
<dbReference type="Proteomes" id="UP000828941">
    <property type="component" value="Chromosome 14"/>
</dbReference>
<evidence type="ECO:0000313" key="2">
    <source>
        <dbReference type="Proteomes" id="UP000828941"/>
    </source>
</evidence>
<gene>
    <name evidence="1" type="ORF">L6164_036518</name>
</gene>
<evidence type="ECO:0000313" key="1">
    <source>
        <dbReference type="EMBL" id="KAI4296569.1"/>
    </source>
</evidence>
<protein>
    <submittedName>
        <fullName evidence="1">Uncharacterized protein</fullName>
    </submittedName>
</protein>
<dbReference type="EMBL" id="CM039439">
    <property type="protein sequence ID" value="KAI4296569.1"/>
    <property type="molecule type" value="Genomic_DNA"/>
</dbReference>
<comment type="caution">
    <text evidence="1">The sequence shown here is derived from an EMBL/GenBank/DDBJ whole genome shotgun (WGS) entry which is preliminary data.</text>
</comment>
<reference evidence="1 2" key="1">
    <citation type="journal article" date="2022" name="DNA Res.">
        <title>Chromosomal-level genome assembly of the orchid tree Bauhinia variegata (Leguminosae; Cercidoideae) supports the allotetraploid origin hypothesis of Bauhinia.</title>
        <authorList>
            <person name="Zhong Y."/>
            <person name="Chen Y."/>
            <person name="Zheng D."/>
            <person name="Pang J."/>
            <person name="Liu Y."/>
            <person name="Luo S."/>
            <person name="Meng S."/>
            <person name="Qian L."/>
            <person name="Wei D."/>
            <person name="Dai S."/>
            <person name="Zhou R."/>
        </authorList>
    </citation>
    <scope>NUCLEOTIDE SEQUENCE [LARGE SCALE GENOMIC DNA]</scope>
    <source>
        <strain evidence="1">BV-YZ2020</strain>
    </source>
</reference>
<proteinExistence type="predicted"/>
<name>A0ACB9KHE3_BAUVA</name>